<dbReference type="RefSeq" id="WP_003264950.1">
    <property type="nucleotide sequence ID" value="NZ_LN651281.1"/>
</dbReference>
<name>A0A7U7JEA7_RALSL</name>
<dbReference type="InterPro" id="IPR001451">
    <property type="entry name" value="Hexapep"/>
</dbReference>
<dbReference type="PANTHER" id="PTHR23416">
    <property type="entry name" value="SIALIC ACID SYNTHASE-RELATED"/>
    <property type="match status" value="1"/>
</dbReference>
<reference evidence="3" key="1">
    <citation type="submission" date="2014-11" db="EMBL/GenBank/DDBJ databases">
        <authorList>
            <person name="Genoscope - CEA"/>
        </authorList>
    </citation>
    <scope>NUCLEOTIDE SEQUENCE</scope>
    <source>
        <strain evidence="3">IPO1609</strain>
    </source>
</reference>
<accession>A0A7U7JEA7</accession>
<dbReference type="GO" id="GO:0008374">
    <property type="term" value="F:O-acyltransferase activity"/>
    <property type="evidence" value="ECO:0007669"/>
    <property type="project" value="TreeGrafter"/>
</dbReference>
<protein>
    <submittedName>
        <fullName evidence="3">Trimeric lpxa-like transferase protein</fullName>
    </submittedName>
</protein>
<dbReference type="GO" id="GO:0005829">
    <property type="term" value="C:cytosol"/>
    <property type="evidence" value="ECO:0007669"/>
    <property type="project" value="TreeGrafter"/>
</dbReference>
<dbReference type="PANTHER" id="PTHR23416:SF23">
    <property type="entry name" value="ACETYLTRANSFERASE C18B11.09C-RELATED"/>
    <property type="match status" value="1"/>
</dbReference>
<gene>
    <name evidence="3" type="ORF">RSIPO_04036</name>
</gene>
<comment type="similarity">
    <text evidence="1">Belongs to the transferase hexapeptide repeat family.</text>
</comment>
<keyword evidence="2" id="KW-0808">Transferase</keyword>
<evidence type="ECO:0000313" key="3">
    <source>
        <dbReference type="EMBL" id="CEJ17340.1"/>
    </source>
</evidence>
<dbReference type="SUPFAM" id="SSF51161">
    <property type="entry name" value="Trimeric LpxA-like enzymes"/>
    <property type="match status" value="1"/>
</dbReference>
<evidence type="ECO:0000313" key="4">
    <source>
        <dbReference type="Proteomes" id="UP000053470"/>
    </source>
</evidence>
<dbReference type="GeneID" id="61364679"/>
<organism evidence="3 4">
    <name type="scientific">Ralstonia solanacearum IPO1609</name>
    <dbReference type="NCBI Taxonomy" id="564066"/>
    <lineage>
        <taxon>Bacteria</taxon>
        <taxon>Pseudomonadati</taxon>
        <taxon>Pseudomonadota</taxon>
        <taxon>Betaproteobacteria</taxon>
        <taxon>Burkholderiales</taxon>
        <taxon>Burkholderiaceae</taxon>
        <taxon>Ralstonia</taxon>
        <taxon>Ralstonia solanacearum species complex</taxon>
    </lineage>
</organism>
<dbReference type="EMBL" id="LN651281">
    <property type="protein sequence ID" value="CEJ17340.1"/>
    <property type="molecule type" value="Genomic_DNA"/>
</dbReference>
<dbReference type="Gene3D" id="2.160.10.10">
    <property type="entry name" value="Hexapeptide repeat proteins"/>
    <property type="match status" value="1"/>
</dbReference>
<dbReference type="AlphaFoldDB" id="A0A7U7JEA7"/>
<dbReference type="InterPro" id="IPR011004">
    <property type="entry name" value="Trimer_LpxA-like_sf"/>
</dbReference>
<dbReference type="Pfam" id="PF00132">
    <property type="entry name" value="Hexapep"/>
    <property type="match status" value="1"/>
</dbReference>
<dbReference type="InterPro" id="IPR051159">
    <property type="entry name" value="Hexapeptide_acetyltransf"/>
</dbReference>
<proteinExistence type="inferred from homology"/>
<dbReference type="CDD" id="cd04647">
    <property type="entry name" value="LbH_MAT_like"/>
    <property type="match status" value="1"/>
</dbReference>
<dbReference type="Proteomes" id="UP000053470">
    <property type="component" value="Unassembled WGS sequence"/>
</dbReference>
<sequence>MKYFAVVVFETVMRLLFSLPRFRLANALKSGFLRLCGASVGRHVVFYPGVWICTGRNLRVGDHVDFALDVLVTSDGGVRIGDRTLIGYRSQILSSNHAIPAGRGRIFGAGHVRKAVEIGADVWIGANCVVLPGVTIGDGAVVAAGSIVTKDVPAYSVVGGCPAKPIKMRD</sequence>
<reference evidence="3" key="2">
    <citation type="submission" date="2022-04" db="EMBL/GenBank/DDBJ databases">
        <title>Genomic draft of R. solanacearum strain IPO1609, a phylotype IIB1/biovar 2/race 3 strain isolated from potato in Europe.</title>
        <authorList>
            <person name="Boucher C."/>
            <person name="Carrere S."/>
            <person name="Dossat C."/>
            <person name="Elbaz M."/>
            <person name="Genin S."/>
            <person name="Gouzy J."/>
            <person name="Prior P."/>
            <person name="Segurens B."/>
            <person name="Wincker P."/>
        </authorList>
    </citation>
    <scope>NUCLEOTIDE SEQUENCE</scope>
    <source>
        <strain evidence="3">IPO1609</strain>
    </source>
</reference>
<evidence type="ECO:0000256" key="1">
    <source>
        <dbReference type="ARBA" id="ARBA00007274"/>
    </source>
</evidence>
<evidence type="ECO:0000256" key="2">
    <source>
        <dbReference type="ARBA" id="ARBA00022679"/>
    </source>
</evidence>
<keyword evidence="4" id="KW-1185">Reference proteome</keyword>